<evidence type="ECO:0000313" key="4">
    <source>
        <dbReference type="Proteomes" id="UP000541444"/>
    </source>
</evidence>
<feature type="domain" description="Glutaredoxin" evidence="2">
    <location>
        <begin position="266"/>
        <end position="333"/>
    </location>
</feature>
<accession>A0A7J7NFV4</accession>
<sequence>MGCVSSKLFKKEEHHGDFLLTHVNYASHVVSLTSSTLGVLRLDAETPITAKEPEKRSSPSVASPELQKMVIEEPEVINAWELMGGLEDGIPISTLSKKSLKSMSPLQQVLTTKTPSSNKVFNSINSPKKQRRQWGKENKVVGGRFERTPSPSKALRPLALGLNSLERLQKIKGGSYNYKYSFQTTPNVLRKNSFKMDSGFSTSRRNLSPLFDPELLAMFERELSEGEEQIKMMVSPNLRGLNKVWEFESLLESYPKKSPPNGENTVVIYTTTLRGIRKTFEECNVVRSIIESHHIHMIERDISMDSGFREELRTLLEKKDVRVPVVFVKGRLIGGSEEVVKLEDEGKLSTLFDGIPRAMVGCEGCAGVRFIMCMDCCGSCRVLDPVEKKSVKCEECNENGLIQCPICC</sequence>
<dbReference type="CDD" id="cd03031">
    <property type="entry name" value="GRX_GRX_like"/>
    <property type="match status" value="1"/>
</dbReference>
<dbReference type="InterPro" id="IPR002109">
    <property type="entry name" value="Glutaredoxin"/>
</dbReference>
<dbReference type="EMBL" id="JACGCM010000816">
    <property type="protein sequence ID" value="KAF6165904.1"/>
    <property type="molecule type" value="Genomic_DNA"/>
</dbReference>
<dbReference type="Gene3D" id="3.40.30.10">
    <property type="entry name" value="Glutaredoxin"/>
    <property type="match status" value="1"/>
</dbReference>
<dbReference type="PROSITE" id="PS51354">
    <property type="entry name" value="GLUTAREDOXIN_2"/>
    <property type="match status" value="1"/>
</dbReference>
<evidence type="ECO:0000313" key="3">
    <source>
        <dbReference type="EMBL" id="KAF6165904.1"/>
    </source>
</evidence>
<name>A0A7J7NFV4_9MAGN</name>
<proteinExistence type="predicted"/>
<feature type="region of interest" description="Disordered" evidence="1">
    <location>
        <begin position="114"/>
        <end position="136"/>
    </location>
</feature>
<dbReference type="PANTHER" id="PTHR45669:SF12">
    <property type="entry name" value="EMB|CAB85507.1"/>
    <property type="match status" value="1"/>
</dbReference>
<gene>
    <name evidence="3" type="ORF">GIB67_012801</name>
</gene>
<evidence type="ECO:0000259" key="2">
    <source>
        <dbReference type="Pfam" id="PF00462"/>
    </source>
</evidence>
<evidence type="ECO:0000256" key="1">
    <source>
        <dbReference type="SAM" id="MobiDB-lite"/>
    </source>
</evidence>
<dbReference type="PANTHER" id="PTHR45669">
    <property type="entry name" value="GLUTAREDOXIN DOMAIN-CONTAINING CYSTEINE-RICH PROTEIN CG12206-RELATED"/>
    <property type="match status" value="1"/>
</dbReference>
<dbReference type="SUPFAM" id="SSF52833">
    <property type="entry name" value="Thioredoxin-like"/>
    <property type="match status" value="1"/>
</dbReference>
<reference evidence="3 4" key="1">
    <citation type="journal article" date="2020" name="IScience">
        <title>Genome Sequencing of the Endangered Kingdonia uniflora (Circaeasteraceae, Ranunculales) Reveals Potential Mechanisms of Evolutionary Specialization.</title>
        <authorList>
            <person name="Sun Y."/>
            <person name="Deng T."/>
            <person name="Zhang A."/>
            <person name="Moore M.J."/>
            <person name="Landis J.B."/>
            <person name="Lin N."/>
            <person name="Zhang H."/>
            <person name="Zhang X."/>
            <person name="Huang J."/>
            <person name="Zhang X."/>
            <person name="Sun H."/>
            <person name="Wang H."/>
        </authorList>
    </citation>
    <scope>NUCLEOTIDE SEQUENCE [LARGE SCALE GENOMIC DNA]</scope>
    <source>
        <strain evidence="3">TB1705</strain>
        <tissue evidence="3">Leaf</tissue>
    </source>
</reference>
<dbReference type="OrthoDB" id="423313at2759"/>
<keyword evidence="4" id="KW-1185">Reference proteome</keyword>
<dbReference type="InterPro" id="IPR036249">
    <property type="entry name" value="Thioredoxin-like_sf"/>
</dbReference>
<comment type="caution">
    <text evidence="3">The sequence shown here is derived from an EMBL/GenBank/DDBJ whole genome shotgun (WGS) entry which is preliminary data.</text>
</comment>
<organism evidence="3 4">
    <name type="scientific">Kingdonia uniflora</name>
    <dbReference type="NCBI Taxonomy" id="39325"/>
    <lineage>
        <taxon>Eukaryota</taxon>
        <taxon>Viridiplantae</taxon>
        <taxon>Streptophyta</taxon>
        <taxon>Embryophyta</taxon>
        <taxon>Tracheophyta</taxon>
        <taxon>Spermatophyta</taxon>
        <taxon>Magnoliopsida</taxon>
        <taxon>Ranunculales</taxon>
        <taxon>Circaeasteraceae</taxon>
        <taxon>Kingdonia</taxon>
    </lineage>
</organism>
<dbReference type="Proteomes" id="UP000541444">
    <property type="component" value="Unassembled WGS sequence"/>
</dbReference>
<dbReference type="Pfam" id="PF00462">
    <property type="entry name" value="Glutaredoxin"/>
    <property type="match status" value="1"/>
</dbReference>
<dbReference type="AlphaFoldDB" id="A0A7J7NFV4"/>
<feature type="compositionally biased region" description="Polar residues" evidence="1">
    <location>
        <begin position="114"/>
        <end position="127"/>
    </location>
</feature>
<dbReference type="Pfam" id="PF23733">
    <property type="entry name" value="GRXCR1-2_C"/>
    <property type="match status" value="1"/>
</dbReference>
<protein>
    <recommendedName>
        <fullName evidence="2">Glutaredoxin domain-containing protein</fullName>
    </recommendedName>
</protein>